<dbReference type="EC" id="3.5.1.42" evidence="2"/>
<accession>A0A3B0SUI7</accession>
<dbReference type="NCBIfam" id="TIGR00200">
    <property type="entry name" value="cinA_nterm"/>
    <property type="match status" value="1"/>
</dbReference>
<dbReference type="InterPro" id="IPR008135">
    <property type="entry name" value="Competence-induced_CinA"/>
</dbReference>
<dbReference type="InterPro" id="IPR050101">
    <property type="entry name" value="CinA"/>
</dbReference>
<dbReference type="Gene3D" id="3.40.980.10">
    <property type="entry name" value="MoaB/Mog-like domain"/>
    <property type="match status" value="1"/>
</dbReference>
<dbReference type="GO" id="GO:0019159">
    <property type="term" value="F:nicotinamide-nucleotide amidase activity"/>
    <property type="evidence" value="ECO:0007669"/>
    <property type="project" value="UniProtKB-EC"/>
</dbReference>
<dbReference type="Pfam" id="PF18146">
    <property type="entry name" value="CinA_KH"/>
    <property type="match status" value="1"/>
</dbReference>
<evidence type="ECO:0000313" key="2">
    <source>
        <dbReference type="EMBL" id="VAW09178.1"/>
    </source>
</evidence>
<feature type="domain" description="MoaB/Mog" evidence="1">
    <location>
        <begin position="4"/>
        <end position="171"/>
    </location>
</feature>
<dbReference type="SMART" id="SM00852">
    <property type="entry name" value="MoCF_biosynth"/>
    <property type="match status" value="1"/>
</dbReference>
<dbReference type="Gene3D" id="3.30.70.2860">
    <property type="match status" value="1"/>
</dbReference>
<dbReference type="GO" id="GO:0047631">
    <property type="term" value="F:ADP-ribose diphosphatase activity"/>
    <property type="evidence" value="ECO:0007669"/>
    <property type="project" value="UniProtKB-EC"/>
</dbReference>
<dbReference type="SUPFAM" id="SSF53218">
    <property type="entry name" value="Molybdenum cofactor biosynthesis proteins"/>
    <property type="match status" value="1"/>
</dbReference>
<dbReference type="PANTHER" id="PTHR13939:SF0">
    <property type="entry name" value="NMN AMIDOHYDROLASE-LIKE PROTEIN YFAY"/>
    <property type="match status" value="1"/>
</dbReference>
<dbReference type="EC" id="3.6.1.13" evidence="2"/>
<dbReference type="InterPro" id="IPR036425">
    <property type="entry name" value="MoaB/Mog-like_dom_sf"/>
</dbReference>
<name>A0A3B0SUI7_9ZZZZ</name>
<sequence length="287" mass="30827">MNVETLAVGTELLLGQIVNTNAADIAVRLADSGVTHVRQTVVGDNPARMEDAIREAVGRSDALVITGGIGPTQDDITREAVAVVAGVPLFFDEVYARDMRALWERRGREFPESNLRQAYRPEGAVAIANPKGSAPGFRIEVDGCWIFALPGVPAEMRGMLDDSVMPFVRSLAGDDASVVVSRVLKSWGMSEAAVGELLSDLFEESENPTVAFLASAGVIKVRLTARAPSDEDAYALIAPLEAEVRRRLGDRIFGVDDDTIEGIIHTLLLERRWTIATAESATVGIVA</sequence>
<dbReference type="EMBL" id="UOEI01000689">
    <property type="protein sequence ID" value="VAW09178.1"/>
    <property type="molecule type" value="Genomic_DNA"/>
</dbReference>
<feature type="non-terminal residue" evidence="2">
    <location>
        <position position="287"/>
    </location>
</feature>
<dbReference type="HAMAP" id="MF_00226_B">
    <property type="entry name" value="CinA_B"/>
    <property type="match status" value="1"/>
</dbReference>
<protein>
    <submittedName>
        <fullName evidence="2">ADP-ribose pyrophosphatase of COG1058 family / Nicotinamide-nucleotide amidase</fullName>
        <ecNumber evidence="2">3.5.1.42</ecNumber>
        <ecNumber evidence="2">3.6.1.13</ecNumber>
    </submittedName>
</protein>
<gene>
    <name evidence="2" type="ORF">MNBD_ACTINO01-706</name>
</gene>
<dbReference type="CDD" id="cd00885">
    <property type="entry name" value="cinA"/>
    <property type="match status" value="1"/>
</dbReference>
<organism evidence="2">
    <name type="scientific">hydrothermal vent metagenome</name>
    <dbReference type="NCBI Taxonomy" id="652676"/>
    <lineage>
        <taxon>unclassified sequences</taxon>
        <taxon>metagenomes</taxon>
        <taxon>ecological metagenomes</taxon>
    </lineage>
</organism>
<proteinExistence type="inferred from homology"/>
<reference evidence="2" key="1">
    <citation type="submission" date="2018-06" db="EMBL/GenBank/DDBJ databases">
        <authorList>
            <person name="Zhirakovskaya E."/>
        </authorList>
    </citation>
    <scope>NUCLEOTIDE SEQUENCE</scope>
</reference>
<keyword evidence="2" id="KW-0378">Hydrolase</keyword>
<dbReference type="PANTHER" id="PTHR13939">
    <property type="entry name" value="NICOTINAMIDE-NUCLEOTIDE AMIDOHYDROLASE PNCC"/>
    <property type="match status" value="1"/>
</dbReference>
<dbReference type="AlphaFoldDB" id="A0A3B0SUI7"/>
<evidence type="ECO:0000259" key="1">
    <source>
        <dbReference type="SMART" id="SM00852"/>
    </source>
</evidence>
<dbReference type="InterPro" id="IPR041424">
    <property type="entry name" value="CinA_KH"/>
</dbReference>
<dbReference type="InterPro" id="IPR001453">
    <property type="entry name" value="MoaB/Mog_dom"/>
</dbReference>
<dbReference type="Pfam" id="PF00994">
    <property type="entry name" value="MoCF_biosynth"/>
    <property type="match status" value="1"/>
</dbReference>
<dbReference type="NCBIfam" id="TIGR00177">
    <property type="entry name" value="molyb_syn"/>
    <property type="match status" value="1"/>
</dbReference>